<proteinExistence type="predicted"/>
<accession>A0A9Q3H834</accession>
<evidence type="ECO:0000256" key="1">
    <source>
        <dbReference type="SAM" id="MobiDB-lite"/>
    </source>
</evidence>
<feature type="compositionally biased region" description="Polar residues" evidence="1">
    <location>
        <begin position="51"/>
        <end position="63"/>
    </location>
</feature>
<gene>
    <name evidence="2" type="ORF">O181_034442</name>
</gene>
<evidence type="ECO:0000313" key="3">
    <source>
        <dbReference type="Proteomes" id="UP000765509"/>
    </source>
</evidence>
<dbReference type="AlphaFoldDB" id="A0A9Q3H834"/>
<evidence type="ECO:0000313" key="2">
    <source>
        <dbReference type="EMBL" id="MBW0494727.1"/>
    </source>
</evidence>
<reference evidence="2" key="1">
    <citation type="submission" date="2021-03" db="EMBL/GenBank/DDBJ databases">
        <title>Draft genome sequence of rust myrtle Austropuccinia psidii MF-1, a brazilian biotype.</title>
        <authorList>
            <person name="Quecine M.C."/>
            <person name="Pachon D.M.R."/>
            <person name="Bonatelli M.L."/>
            <person name="Correr F.H."/>
            <person name="Franceschini L.M."/>
            <person name="Leite T.F."/>
            <person name="Margarido G.R.A."/>
            <person name="Almeida C.A."/>
            <person name="Ferrarezi J.A."/>
            <person name="Labate C.A."/>
        </authorList>
    </citation>
    <scope>NUCLEOTIDE SEQUENCE</scope>
    <source>
        <strain evidence="2">MF-1</strain>
    </source>
</reference>
<protein>
    <submittedName>
        <fullName evidence="2">Uncharacterized protein</fullName>
    </submittedName>
</protein>
<sequence length="132" mass="14728">MRPKGAKVAGHQPPNHKWAHLSQVWPQNDQNHLITQIGHKSVHGLWKPPEATSSAQNKDSPSSMHPIVKDPGVVHIWYNIPLCTIFAQQSNGDIFRNKLSDPKSSPQSIILFEGGLFNYSVLQFPGGYQKTI</sequence>
<dbReference type="EMBL" id="AVOT02012709">
    <property type="protein sequence ID" value="MBW0494727.1"/>
    <property type="molecule type" value="Genomic_DNA"/>
</dbReference>
<dbReference type="Proteomes" id="UP000765509">
    <property type="component" value="Unassembled WGS sequence"/>
</dbReference>
<organism evidence="2 3">
    <name type="scientific">Austropuccinia psidii MF-1</name>
    <dbReference type="NCBI Taxonomy" id="1389203"/>
    <lineage>
        <taxon>Eukaryota</taxon>
        <taxon>Fungi</taxon>
        <taxon>Dikarya</taxon>
        <taxon>Basidiomycota</taxon>
        <taxon>Pucciniomycotina</taxon>
        <taxon>Pucciniomycetes</taxon>
        <taxon>Pucciniales</taxon>
        <taxon>Sphaerophragmiaceae</taxon>
        <taxon>Austropuccinia</taxon>
    </lineage>
</organism>
<feature type="region of interest" description="Disordered" evidence="1">
    <location>
        <begin position="45"/>
        <end position="66"/>
    </location>
</feature>
<keyword evidence="3" id="KW-1185">Reference proteome</keyword>
<name>A0A9Q3H834_9BASI</name>
<comment type="caution">
    <text evidence="2">The sequence shown here is derived from an EMBL/GenBank/DDBJ whole genome shotgun (WGS) entry which is preliminary data.</text>
</comment>